<dbReference type="InterPro" id="IPR000719">
    <property type="entry name" value="Prot_kinase_dom"/>
</dbReference>
<feature type="binding site" evidence="4">
    <location>
        <position position="69"/>
    </location>
    <ligand>
        <name>ATP</name>
        <dbReference type="ChEBI" id="CHEBI:30616"/>
    </ligand>
</feature>
<dbReference type="InterPro" id="IPR047173">
    <property type="entry name" value="STRAD_A/B-like"/>
</dbReference>
<dbReference type="InParanoid" id="A0A0H2SFC4"/>
<dbReference type="Pfam" id="PF00069">
    <property type="entry name" value="Pkinase"/>
    <property type="match status" value="1"/>
</dbReference>
<evidence type="ECO:0000256" key="4">
    <source>
        <dbReference type="PROSITE-ProRule" id="PRU10141"/>
    </source>
</evidence>
<organism evidence="8 9">
    <name type="scientific">Schizopora paradoxa</name>
    <dbReference type="NCBI Taxonomy" id="27342"/>
    <lineage>
        <taxon>Eukaryota</taxon>
        <taxon>Fungi</taxon>
        <taxon>Dikarya</taxon>
        <taxon>Basidiomycota</taxon>
        <taxon>Agaricomycotina</taxon>
        <taxon>Agaricomycetes</taxon>
        <taxon>Hymenochaetales</taxon>
        <taxon>Schizoporaceae</taxon>
        <taxon>Schizopora</taxon>
    </lineage>
</organism>
<dbReference type="Proteomes" id="UP000053477">
    <property type="component" value="Unassembled WGS sequence"/>
</dbReference>
<dbReference type="AlphaFoldDB" id="A0A0H2SFC4"/>
<gene>
    <name evidence="8" type="ORF">SCHPADRAFT_863209</name>
</gene>
<evidence type="ECO:0000259" key="7">
    <source>
        <dbReference type="PROSITE" id="PS50011"/>
    </source>
</evidence>
<proteinExistence type="inferred from homology"/>
<evidence type="ECO:0000256" key="3">
    <source>
        <dbReference type="ARBA" id="ARBA00022840"/>
    </source>
</evidence>
<dbReference type="GO" id="GO:0004674">
    <property type="term" value="F:protein serine/threonine kinase activity"/>
    <property type="evidence" value="ECO:0007669"/>
    <property type="project" value="UniProtKB-KW"/>
</dbReference>
<comment type="similarity">
    <text evidence="1">Belongs to the protein kinase superfamily. STE Ser/Thr protein kinase family. STE20 subfamily.</text>
</comment>
<dbReference type="InterPro" id="IPR011009">
    <property type="entry name" value="Kinase-like_dom_sf"/>
</dbReference>
<keyword evidence="3 4" id="KW-0067">ATP-binding</keyword>
<dbReference type="SMART" id="SM00220">
    <property type="entry name" value="S_TKc"/>
    <property type="match status" value="1"/>
</dbReference>
<evidence type="ECO:0000313" key="8">
    <source>
        <dbReference type="EMBL" id="KLO20473.1"/>
    </source>
</evidence>
<dbReference type="PROSITE" id="PS50011">
    <property type="entry name" value="PROTEIN_KINASE_DOM"/>
    <property type="match status" value="1"/>
</dbReference>
<dbReference type="PROSITE" id="PS00107">
    <property type="entry name" value="PROTEIN_KINASE_ATP"/>
    <property type="match status" value="1"/>
</dbReference>
<evidence type="ECO:0000256" key="2">
    <source>
        <dbReference type="ARBA" id="ARBA00022741"/>
    </source>
</evidence>
<dbReference type="Gene3D" id="1.10.510.10">
    <property type="entry name" value="Transferase(Phosphotransferase) domain 1"/>
    <property type="match status" value="1"/>
</dbReference>
<dbReference type="SUPFAM" id="SSF56112">
    <property type="entry name" value="Protein kinase-like (PK-like)"/>
    <property type="match status" value="1"/>
</dbReference>
<feature type="region of interest" description="Disordered" evidence="6">
    <location>
        <begin position="355"/>
        <end position="379"/>
    </location>
</feature>
<feature type="non-terminal residue" evidence="8">
    <location>
        <position position="379"/>
    </location>
</feature>
<dbReference type="PANTHER" id="PTHR48014:SF21">
    <property type="entry name" value="SERINE_THREONINE-PROTEIN KINASE FRAY2"/>
    <property type="match status" value="1"/>
</dbReference>
<evidence type="ECO:0000256" key="6">
    <source>
        <dbReference type="SAM" id="MobiDB-lite"/>
    </source>
</evidence>
<dbReference type="InterPro" id="IPR017441">
    <property type="entry name" value="Protein_kinase_ATP_BS"/>
</dbReference>
<feature type="region of interest" description="Disordered" evidence="6">
    <location>
        <begin position="196"/>
        <end position="223"/>
    </location>
</feature>
<reference evidence="8 9" key="1">
    <citation type="submission" date="2015-04" db="EMBL/GenBank/DDBJ databases">
        <title>Complete genome sequence of Schizopora paradoxa KUC8140, a cosmopolitan wood degrader in East Asia.</title>
        <authorList>
            <consortium name="DOE Joint Genome Institute"/>
            <person name="Min B."/>
            <person name="Park H."/>
            <person name="Jang Y."/>
            <person name="Kim J.-J."/>
            <person name="Kim K.H."/>
            <person name="Pangilinan J."/>
            <person name="Lipzen A."/>
            <person name="Riley R."/>
            <person name="Grigoriev I.V."/>
            <person name="Spatafora J.W."/>
            <person name="Choi I.-G."/>
        </authorList>
    </citation>
    <scope>NUCLEOTIDE SEQUENCE [LARGE SCALE GENOMIC DNA]</scope>
    <source>
        <strain evidence="8 9">KUC8140</strain>
    </source>
</reference>
<name>A0A0H2SFC4_9AGAM</name>
<keyword evidence="9" id="KW-1185">Reference proteome</keyword>
<dbReference type="GO" id="GO:0005524">
    <property type="term" value="F:ATP binding"/>
    <property type="evidence" value="ECO:0007669"/>
    <property type="project" value="UniProtKB-UniRule"/>
</dbReference>
<protein>
    <submittedName>
        <fullName evidence="8">Kinase-like protein</fullName>
    </submittedName>
</protein>
<dbReference type="EMBL" id="KQ085882">
    <property type="protein sequence ID" value="KLO20473.1"/>
    <property type="molecule type" value="Genomic_DNA"/>
</dbReference>
<dbReference type="Gene3D" id="3.30.200.20">
    <property type="entry name" value="Phosphorylase Kinase, domain 1"/>
    <property type="match status" value="1"/>
</dbReference>
<dbReference type="OrthoDB" id="248923at2759"/>
<feature type="domain" description="Protein kinase" evidence="7">
    <location>
        <begin position="32"/>
        <end position="334"/>
    </location>
</feature>
<dbReference type="PANTHER" id="PTHR48014">
    <property type="entry name" value="SERINE/THREONINE-PROTEIN KINASE FRAY2"/>
    <property type="match status" value="1"/>
</dbReference>
<dbReference type="STRING" id="27342.A0A0H2SFC4"/>
<keyword evidence="8" id="KW-0808">Transferase</keyword>
<keyword evidence="5" id="KW-0723">Serine/threonine-protein kinase</keyword>
<dbReference type="PROSITE" id="PS00108">
    <property type="entry name" value="PROTEIN_KINASE_ST"/>
    <property type="match status" value="1"/>
</dbReference>
<feature type="compositionally biased region" description="Polar residues" evidence="6">
    <location>
        <begin position="365"/>
        <end position="379"/>
    </location>
</feature>
<keyword evidence="8" id="KW-0418">Kinase</keyword>
<evidence type="ECO:0000256" key="1">
    <source>
        <dbReference type="ARBA" id="ARBA00008874"/>
    </source>
</evidence>
<dbReference type="GO" id="GO:0043539">
    <property type="term" value="F:protein serine/threonine kinase activator activity"/>
    <property type="evidence" value="ECO:0007669"/>
    <property type="project" value="InterPro"/>
</dbReference>
<sequence length="379" mass="41689">MASHSGKEKEPSVFIGAVEDEWDMFSDNPLDYTIGPPIGFGASSIVYTAQYAPRNPSNGSPSSCPCALKVVDLDKLPLQSLRLLRRETQLMSLSKHPNVLRVRGSWMDGHKLFIALRLMNSGSVADVMRYGWPGGMEEEVVKCILRQALEGLNYLHINGFIHRDIKAANLLIDDDGTVLLGDLGVAADLHDDEAAPVASGRSRASFHSGSHSTTRQRDAHVHPSGLKLGKRKSFVGTPAWMAPEIISGKQYDAKADIWSFGITAIELCQGRAPRSRDTPAKVLLRTVQDAPPPFQREGGQYKYSKAFKEIVESCVAKDPAARPTAAELLEMSFFKSAKKKSHLVGTILKNLPPLTKRQERRKLNSGRNSLSEVPSWDFS</sequence>
<evidence type="ECO:0000313" key="9">
    <source>
        <dbReference type="Proteomes" id="UP000053477"/>
    </source>
</evidence>
<accession>A0A0H2SFC4</accession>
<dbReference type="InterPro" id="IPR008271">
    <property type="entry name" value="Ser/Thr_kinase_AS"/>
</dbReference>
<keyword evidence="2 4" id="KW-0547">Nucleotide-binding</keyword>
<evidence type="ECO:0000256" key="5">
    <source>
        <dbReference type="RuleBase" id="RU000304"/>
    </source>
</evidence>